<evidence type="ECO:0000256" key="6">
    <source>
        <dbReference type="ARBA" id="ARBA00022989"/>
    </source>
</evidence>
<accession>A0AAE9XU53</accession>
<comment type="function">
    <text evidence="8 10 11">Involved in peptidoglycan biosynthesis. Transports lipid-linked peptidoglycan precursors from the inner to the outer leaflet of the cytoplasmic membrane.</text>
</comment>
<evidence type="ECO:0000256" key="8">
    <source>
        <dbReference type="ARBA" id="ARBA00060041"/>
    </source>
</evidence>
<feature type="transmembrane region" description="Helical" evidence="10">
    <location>
        <begin position="353"/>
        <end position="375"/>
    </location>
</feature>
<dbReference type="Proteomes" id="UP001217500">
    <property type="component" value="Chromosome"/>
</dbReference>
<dbReference type="NCBIfam" id="TIGR01695">
    <property type="entry name" value="murJ_mviN"/>
    <property type="match status" value="1"/>
</dbReference>
<evidence type="ECO:0000256" key="7">
    <source>
        <dbReference type="ARBA" id="ARBA00023136"/>
    </source>
</evidence>
<evidence type="ECO:0000313" key="13">
    <source>
        <dbReference type="Proteomes" id="UP001217500"/>
    </source>
</evidence>
<dbReference type="PANTHER" id="PTHR47019:SF1">
    <property type="entry name" value="LIPID II FLIPPASE MURJ"/>
    <property type="match status" value="1"/>
</dbReference>
<dbReference type="Pfam" id="PF03023">
    <property type="entry name" value="MurJ"/>
    <property type="match status" value="1"/>
</dbReference>
<dbReference type="PANTHER" id="PTHR47019">
    <property type="entry name" value="LIPID II FLIPPASE MURJ"/>
    <property type="match status" value="1"/>
</dbReference>
<feature type="transmembrane region" description="Helical" evidence="10">
    <location>
        <begin position="232"/>
        <end position="258"/>
    </location>
</feature>
<proteinExistence type="inferred from homology"/>
<dbReference type="PIRSF" id="PIRSF002869">
    <property type="entry name" value="MviN"/>
    <property type="match status" value="1"/>
</dbReference>
<keyword evidence="10 11" id="KW-0813">Transport</keyword>
<evidence type="ECO:0000256" key="9">
    <source>
        <dbReference type="ARBA" id="ARBA00061532"/>
    </source>
</evidence>
<evidence type="ECO:0000256" key="5">
    <source>
        <dbReference type="ARBA" id="ARBA00022984"/>
    </source>
</evidence>
<feature type="transmembrane region" description="Helical" evidence="10">
    <location>
        <begin position="54"/>
        <end position="73"/>
    </location>
</feature>
<comment type="pathway">
    <text evidence="10">Cell wall biogenesis; peptidoglycan biosynthesis.</text>
</comment>
<dbReference type="HAMAP" id="MF_02078">
    <property type="entry name" value="MurJ_MviN"/>
    <property type="match status" value="1"/>
</dbReference>
<keyword evidence="3 10" id="KW-0812">Transmembrane</keyword>
<feature type="transmembrane region" description="Helical" evidence="10">
    <location>
        <begin position="278"/>
        <end position="296"/>
    </location>
</feature>
<feature type="transmembrane region" description="Helical" evidence="10">
    <location>
        <begin position="452"/>
        <end position="470"/>
    </location>
</feature>
<comment type="subcellular location">
    <subcellularLocation>
        <location evidence="10">Cell inner membrane</location>
        <topology evidence="10">Multi-pass membrane protein</topology>
    </subcellularLocation>
    <subcellularLocation>
        <location evidence="1">Cell membrane</location>
        <topology evidence="1">Multi-pass membrane protein</topology>
    </subcellularLocation>
</comment>
<feature type="transmembrane region" description="Helical" evidence="10">
    <location>
        <begin position="27"/>
        <end position="48"/>
    </location>
</feature>
<evidence type="ECO:0000256" key="2">
    <source>
        <dbReference type="ARBA" id="ARBA00022475"/>
    </source>
</evidence>
<keyword evidence="5 10" id="KW-0573">Peptidoglycan synthesis</keyword>
<dbReference type="GO" id="GO:0009252">
    <property type="term" value="P:peptidoglycan biosynthetic process"/>
    <property type="evidence" value="ECO:0007669"/>
    <property type="project" value="UniProtKB-UniRule"/>
</dbReference>
<evidence type="ECO:0000256" key="3">
    <source>
        <dbReference type="ARBA" id="ARBA00022692"/>
    </source>
</evidence>
<keyword evidence="4 10" id="KW-0133">Cell shape</keyword>
<feature type="transmembrane region" description="Helical" evidence="10">
    <location>
        <begin position="387"/>
        <end position="406"/>
    </location>
</feature>
<comment type="similarity">
    <text evidence="9 10 11">Belongs to the MurJ/MviN family.</text>
</comment>
<feature type="transmembrane region" description="Helical" evidence="10">
    <location>
        <begin position="137"/>
        <end position="155"/>
    </location>
</feature>
<gene>
    <name evidence="10 12" type="primary">murJ</name>
    <name evidence="12" type="ORF">PH603_02005</name>
</gene>
<evidence type="ECO:0000256" key="1">
    <source>
        <dbReference type="ARBA" id="ARBA00004651"/>
    </source>
</evidence>
<dbReference type="GO" id="GO:0005886">
    <property type="term" value="C:plasma membrane"/>
    <property type="evidence" value="ECO:0007669"/>
    <property type="project" value="UniProtKB-SubCell"/>
</dbReference>
<keyword evidence="7 10" id="KW-0472">Membrane</keyword>
<evidence type="ECO:0000256" key="11">
    <source>
        <dbReference type="PIRNR" id="PIRNR002869"/>
    </source>
</evidence>
<organism evidence="12 13">
    <name type="scientific">Gimibacter soli</name>
    <dbReference type="NCBI Taxonomy" id="3024400"/>
    <lineage>
        <taxon>Bacteria</taxon>
        <taxon>Pseudomonadati</taxon>
        <taxon>Pseudomonadota</taxon>
        <taxon>Alphaproteobacteria</taxon>
        <taxon>Kordiimonadales</taxon>
        <taxon>Temperatibacteraceae</taxon>
        <taxon>Gimibacter</taxon>
    </lineage>
</organism>
<dbReference type="GO" id="GO:0071555">
    <property type="term" value="P:cell wall organization"/>
    <property type="evidence" value="ECO:0007669"/>
    <property type="project" value="UniProtKB-UniRule"/>
</dbReference>
<feature type="transmembrane region" description="Helical" evidence="10">
    <location>
        <begin position="162"/>
        <end position="182"/>
    </location>
</feature>
<dbReference type="GO" id="GO:0008360">
    <property type="term" value="P:regulation of cell shape"/>
    <property type="evidence" value="ECO:0007669"/>
    <property type="project" value="UniProtKB-UniRule"/>
</dbReference>
<evidence type="ECO:0000256" key="4">
    <source>
        <dbReference type="ARBA" id="ARBA00022960"/>
    </source>
</evidence>
<keyword evidence="13" id="KW-1185">Reference proteome</keyword>
<dbReference type="InterPro" id="IPR004268">
    <property type="entry name" value="MurJ"/>
</dbReference>
<reference evidence="12" key="1">
    <citation type="submission" date="2023-01" db="EMBL/GenBank/DDBJ databases">
        <title>The genome sequence of Kordiimonadaceae bacterium 6D33.</title>
        <authorList>
            <person name="Liu Y."/>
        </authorList>
    </citation>
    <scope>NUCLEOTIDE SEQUENCE</scope>
    <source>
        <strain evidence="12">6D33</strain>
    </source>
</reference>
<sequence length="519" mass="55061">MSIASRISKVGGLTLVSRLFGFIRDMLMARYLGAGMAADAFFIAFKLPNFFRRLFAEGAFSAGFVPLFSRLLGKEVTPESHAAAEAFAGRVLSVLLPVLFVFLLIMEAAMVPVMLGLTGGFEGDSEKFALTVELGRLAFPYLMLVSLVSMLAGMLNAFDRYGAAAFVPTLLNFFMIGALLTAPEGEAMARWLAVAVSLSGVAQFIWLYVAAKRAGIHLKLSMPKLSPDVRELLKVVGPAAIGAGVMQLNLLIDLALAARFLPEGSVSWLFYADRLNQLPLGVIGVAVGTVLLPSISRLLGSGDTAGANAQTNRAIEFALTLTLPAAVALIMVAPEIIATLFERAAFTANDTAMTATALAVFAAGLPAFVLGKTLTPGYFARKDTRTPVRFAIVAVVANTALSLLLIPHIAHVGLAAASTLSSWLNVAMLYWGLHTRGHLMIERVTLVRTAKALGAAVLMGAVLVGLSRLMADAFRTDGLERIATLGLLVIAGLVVYFGLAVLTGAIRMVDFRRMIKRGA</sequence>
<dbReference type="KEGG" id="gso:PH603_02005"/>
<name>A0AAE9XU53_9PROT</name>
<dbReference type="InterPro" id="IPR051050">
    <property type="entry name" value="Lipid_II_flippase_MurJ/MviN"/>
</dbReference>
<dbReference type="GO" id="GO:0015648">
    <property type="term" value="F:lipid-linked peptidoglycan transporter activity"/>
    <property type="evidence" value="ECO:0007669"/>
    <property type="project" value="UniProtKB-UniRule"/>
</dbReference>
<feature type="transmembrane region" description="Helical" evidence="10">
    <location>
        <begin position="94"/>
        <end position="117"/>
    </location>
</feature>
<evidence type="ECO:0000256" key="10">
    <source>
        <dbReference type="HAMAP-Rule" id="MF_02078"/>
    </source>
</evidence>
<dbReference type="PRINTS" id="PR01806">
    <property type="entry name" value="VIRFACTRMVIN"/>
</dbReference>
<feature type="transmembrane region" description="Helical" evidence="10">
    <location>
        <begin position="412"/>
        <end position="431"/>
    </location>
</feature>
<dbReference type="GO" id="GO:0034204">
    <property type="term" value="P:lipid translocation"/>
    <property type="evidence" value="ECO:0007669"/>
    <property type="project" value="TreeGrafter"/>
</dbReference>
<dbReference type="AlphaFoldDB" id="A0AAE9XU53"/>
<protein>
    <recommendedName>
        <fullName evidence="10">Probable lipid II flippase MurJ</fullName>
    </recommendedName>
</protein>
<feature type="transmembrane region" description="Helical" evidence="10">
    <location>
        <begin position="482"/>
        <end position="506"/>
    </location>
</feature>
<keyword evidence="10" id="KW-0997">Cell inner membrane</keyword>
<evidence type="ECO:0000313" key="12">
    <source>
        <dbReference type="EMBL" id="WCL54530.1"/>
    </source>
</evidence>
<feature type="transmembrane region" description="Helical" evidence="10">
    <location>
        <begin position="317"/>
        <end position="341"/>
    </location>
</feature>
<dbReference type="RefSeq" id="WP_289504249.1">
    <property type="nucleotide sequence ID" value="NZ_CP116805.1"/>
</dbReference>
<keyword evidence="10 11" id="KW-0961">Cell wall biogenesis/degradation</keyword>
<keyword evidence="6 10" id="KW-1133">Transmembrane helix</keyword>
<keyword evidence="2 10" id="KW-1003">Cell membrane</keyword>
<dbReference type="EMBL" id="CP116805">
    <property type="protein sequence ID" value="WCL54530.1"/>
    <property type="molecule type" value="Genomic_DNA"/>
</dbReference>
<feature type="transmembrane region" description="Helical" evidence="10">
    <location>
        <begin position="188"/>
        <end position="211"/>
    </location>
</feature>
<dbReference type="CDD" id="cd13123">
    <property type="entry name" value="MATE_MurJ_like"/>
    <property type="match status" value="1"/>
</dbReference>